<dbReference type="PANTHER" id="PTHR19376:SF54">
    <property type="entry name" value="DNA-DIRECTED RNA POLYMERASE SUBUNIT BETA"/>
    <property type="match status" value="1"/>
</dbReference>
<dbReference type="GO" id="GO:0000428">
    <property type="term" value="C:DNA-directed RNA polymerase complex"/>
    <property type="evidence" value="ECO:0007669"/>
    <property type="project" value="UniProtKB-KW"/>
</dbReference>
<comment type="caution">
    <text evidence="11">The sequence shown here is derived from an EMBL/GenBank/DDBJ whole genome shotgun (WGS) entry which is preliminary data.</text>
</comment>
<feature type="binding site" evidence="7">
    <location>
        <position position="555"/>
    </location>
    <ligand>
        <name>Mg(2+)</name>
        <dbReference type="ChEBI" id="CHEBI:18420"/>
    </ligand>
</feature>
<dbReference type="CDD" id="cd01609">
    <property type="entry name" value="RNAP_beta'_N"/>
    <property type="match status" value="1"/>
</dbReference>
<evidence type="ECO:0000313" key="11">
    <source>
        <dbReference type="EMBL" id="OGM64568.1"/>
    </source>
</evidence>
<dbReference type="AlphaFoldDB" id="A0A1F8BMR2"/>
<feature type="domain" description="RNA polymerase N-terminal" evidence="10">
    <location>
        <begin position="326"/>
        <end position="606"/>
    </location>
</feature>
<gene>
    <name evidence="7" type="primary">rpoC</name>
    <name evidence="11" type="ORF">A2893_06095</name>
</gene>
<comment type="catalytic activity">
    <reaction evidence="6 7 8">
        <text>RNA(n) + a ribonucleoside 5'-triphosphate = RNA(n+1) + diphosphate</text>
        <dbReference type="Rhea" id="RHEA:21248"/>
        <dbReference type="Rhea" id="RHEA-COMP:14527"/>
        <dbReference type="Rhea" id="RHEA-COMP:17342"/>
        <dbReference type="ChEBI" id="CHEBI:33019"/>
        <dbReference type="ChEBI" id="CHEBI:61557"/>
        <dbReference type="ChEBI" id="CHEBI:140395"/>
        <dbReference type="EC" id="2.7.7.6"/>
    </reaction>
</comment>
<dbReference type="Pfam" id="PF04983">
    <property type="entry name" value="RNA_pol_Rpb1_3"/>
    <property type="match status" value="1"/>
</dbReference>
<dbReference type="InterPro" id="IPR012754">
    <property type="entry name" value="DNA-dir_RpoC_beta_prime_bact"/>
</dbReference>
<evidence type="ECO:0000256" key="4">
    <source>
        <dbReference type="ARBA" id="ARBA00022723"/>
    </source>
</evidence>
<dbReference type="EMBL" id="MGHH01000008">
    <property type="protein sequence ID" value="OGM64568.1"/>
    <property type="molecule type" value="Genomic_DNA"/>
</dbReference>
<dbReference type="Gene3D" id="4.10.860.120">
    <property type="entry name" value="RNA polymerase II, clamp domain"/>
    <property type="match status" value="1"/>
</dbReference>
<dbReference type="InterPro" id="IPR007080">
    <property type="entry name" value="RNA_pol_Rpb1_1"/>
</dbReference>
<evidence type="ECO:0000256" key="3">
    <source>
        <dbReference type="ARBA" id="ARBA00022695"/>
    </source>
</evidence>
<reference evidence="11 12" key="1">
    <citation type="journal article" date="2016" name="Nat. Commun.">
        <title>Thousands of microbial genomes shed light on interconnected biogeochemical processes in an aquifer system.</title>
        <authorList>
            <person name="Anantharaman K."/>
            <person name="Brown C.T."/>
            <person name="Hug L.A."/>
            <person name="Sharon I."/>
            <person name="Castelle C.J."/>
            <person name="Probst A.J."/>
            <person name="Thomas B.C."/>
            <person name="Singh A."/>
            <person name="Wilkins M.J."/>
            <person name="Karaoz U."/>
            <person name="Brodie E.L."/>
            <person name="Williams K.H."/>
            <person name="Hubbard S.S."/>
            <person name="Banfield J.F."/>
        </authorList>
    </citation>
    <scope>NUCLEOTIDE SEQUENCE [LARGE SCALE GENOMIC DNA]</scope>
</reference>
<proteinExistence type="inferred from homology"/>
<dbReference type="Gene3D" id="2.40.50.100">
    <property type="match status" value="1"/>
</dbReference>
<comment type="similarity">
    <text evidence="7 8">Belongs to the RNA polymerase beta' chain family.</text>
</comment>
<evidence type="ECO:0000256" key="1">
    <source>
        <dbReference type="ARBA" id="ARBA00022478"/>
    </source>
</evidence>
<evidence type="ECO:0000256" key="9">
    <source>
        <dbReference type="SAM" id="Coils"/>
    </source>
</evidence>
<dbReference type="Gene3D" id="1.10.1790.20">
    <property type="match status" value="1"/>
</dbReference>
<dbReference type="InterPro" id="IPR045867">
    <property type="entry name" value="DNA-dir_RpoC_beta_prime"/>
</dbReference>
<evidence type="ECO:0000259" key="10">
    <source>
        <dbReference type="SMART" id="SM00663"/>
    </source>
</evidence>
<dbReference type="NCBIfam" id="TIGR02386">
    <property type="entry name" value="rpoC_TIGR"/>
    <property type="match status" value="1"/>
</dbReference>
<dbReference type="InterPro" id="IPR007066">
    <property type="entry name" value="RNA_pol_Rpb1_3"/>
</dbReference>
<dbReference type="GO" id="GO:0003677">
    <property type="term" value="F:DNA binding"/>
    <property type="evidence" value="ECO:0007669"/>
    <property type="project" value="UniProtKB-UniRule"/>
</dbReference>
<dbReference type="GO" id="GO:0000287">
    <property type="term" value="F:magnesium ion binding"/>
    <property type="evidence" value="ECO:0007669"/>
    <property type="project" value="UniProtKB-UniRule"/>
</dbReference>
<feature type="binding site" evidence="7">
    <location>
        <position position="551"/>
    </location>
    <ligand>
        <name>Mg(2+)</name>
        <dbReference type="ChEBI" id="CHEBI:18420"/>
    </ligand>
</feature>
<dbReference type="STRING" id="1802521.A2893_06095"/>
<keyword evidence="5 7" id="KW-0804">Transcription</keyword>
<dbReference type="Proteomes" id="UP000176725">
    <property type="component" value="Unassembled WGS sequence"/>
</dbReference>
<dbReference type="GO" id="GO:0003899">
    <property type="term" value="F:DNA-directed RNA polymerase activity"/>
    <property type="evidence" value="ECO:0007669"/>
    <property type="project" value="UniProtKB-UniRule"/>
</dbReference>
<dbReference type="Pfam" id="PF04998">
    <property type="entry name" value="RNA_pol_Rpb1_5"/>
    <property type="match status" value="1"/>
</dbReference>
<dbReference type="InterPro" id="IPR044893">
    <property type="entry name" value="RNA_pol_Rpb1_clamp_domain"/>
</dbReference>
<dbReference type="EC" id="2.7.7.6" evidence="7"/>
<dbReference type="Pfam" id="PF04997">
    <property type="entry name" value="RNA_pol_Rpb1_1"/>
    <property type="match status" value="1"/>
</dbReference>
<keyword evidence="1 7" id="KW-0240">DNA-directed RNA polymerase</keyword>
<evidence type="ECO:0000256" key="6">
    <source>
        <dbReference type="ARBA" id="ARBA00048552"/>
    </source>
</evidence>
<feature type="binding site" evidence="7">
    <location>
        <position position="956"/>
    </location>
    <ligand>
        <name>Zn(2+)</name>
        <dbReference type="ChEBI" id="CHEBI:29105"/>
        <label>2</label>
    </ligand>
</feature>
<feature type="coiled-coil region" evidence="9">
    <location>
        <begin position="180"/>
        <end position="224"/>
    </location>
</feature>
<evidence type="ECO:0000256" key="2">
    <source>
        <dbReference type="ARBA" id="ARBA00022679"/>
    </source>
</evidence>
<organism evidence="11 12">
    <name type="scientific">Candidatus Woesebacteria bacterium RIFCSPLOWO2_01_FULL_39_25</name>
    <dbReference type="NCBI Taxonomy" id="1802521"/>
    <lineage>
        <taxon>Bacteria</taxon>
        <taxon>Candidatus Woeseibacteriota</taxon>
    </lineage>
</organism>
<dbReference type="Gene3D" id="2.40.40.20">
    <property type="match status" value="1"/>
</dbReference>
<name>A0A1F8BMR2_9BACT</name>
<dbReference type="InterPro" id="IPR038120">
    <property type="entry name" value="Rpb1_funnel_sf"/>
</dbReference>
<evidence type="ECO:0000256" key="8">
    <source>
        <dbReference type="RuleBase" id="RU004279"/>
    </source>
</evidence>
<comment type="subunit">
    <text evidence="7">The RNAP catalytic core consists of 2 alpha, 1 beta, 1 beta' and 1 omega subunit. When a sigma factor is associated with the core the holoenzyme is formed, which can initiate transcription.</text>
</comment>
<dbReference type="InterPro" id="IPR006592">
    <property type="entry name" value="RNA_pol_N"/>
</dbReference>
<dbReference type="PANTHER" id="PTHR19376">
    <property type="entry name" value="DNA-DIRECTED RNA POLYMERASE"/>
    <property type="match status" value="1"/>
</dbReference>
<feature type="binding site" evidence="7">
    <location>
        <position position="68"/>
    </location>
    <ligand>
        <name>Zn(2+)</name>
        <dbReference type="ChEBI" id="CHEBI:29105"/>
        <label>1</label>
    </ligand>
</feature>
<dbReference type="SMART" id="SM00663">
    <property type="entry name" value="RPOLA_N"/>
    <property type="match status" value="1"/>
</dbReference>
<keyword evidence="7" id="KW-0460">Magnesium</keyword>
<dbReference type="SUPFAM" id="SSF64484">
    <property type="entry name" value="beta and beta-prime subunits of DNA dependent RNA-polymerase"/>
    <property type="match status" value="1"/>
</dbReference>
<evidence type="ECO:0000256" key="5">
    <source>
        <dbReference type="ARBA" id="ARBA00023163"/>
    </source>
</evidence>
<dbReference type="Gene3D" id="1.10.132.30">
    <property type="match status" value="1"/>
</dbReference>
<dbReference type="GO" id="GO:0006351">
    <property type="term" value="P:DNA-templated transcription"/>
    <property type="evidence" value="ECO:0007669"/>
    <property type="project" value="UniProtKB-UniRule"/>
</dbReference>
<evidence type="ECO:0000256" key="7">
    <source>
        <dbReference type="HAMAP-Rule" id="MF_01322"/>
    </source>
</evidence>
<keyword evidence="7" id="KW-0862">Zinc</keyword>
<keyword evidence="3 7" id="KW-0548">Nucleotidyltransferase</keyword>
<keyword evidence="9" id="KW-0175">Coiled coil</keyword>
<comment type="cofactor">
    <cofactor evidence="7">
        <name>Zn(2+)</name>
        <dbReference type="ChEBI" id="CHEBI:29105"/>
    </cofactor>
    <text evidence="7">Binds 2 Zn(2+) ions per subunit.</text>
</comment>
<feature type="binding site" evidence="7">
    <location>
        <position position="877"/>
    </location>
    <ligand>
        <name>Zn(2+)</name>
        <dbReference type="ChEBI" id="CHEBI:29105"/>
        <label>2</label>
    </ligand>
</feature>
<dbReference type="InterPro" id="IPR042102">
    <property type="entry name" value="RNA_pol_Rpb1_3_sf"/>
</dbReference>
<dbReference type="GO" id="GO:0008270">
    <property type="term" value="F:zinc ion binding"/>
    <property type="evidence" value="ECO:0007669"/>
    <property type="project" value="UniProtKB-UniRule"/>
</dbReference>
<dbReference type="InterPro" id="IPR007081">
    <property type="entry name" value="RNA_pol_Rpb1_5"/>
</dbReference>
<dbReference type="CDD" id="cd02655">
    <property type="entry name" value="RNAP_beta'_C"/>
    <property type="match status" value="1"/>
</dbReference>
<comment type="function">
    <text evidence="7 8">DNA-dependent RNA polymerase catalyzes the transcription of DNA into RNA using the four ribonucleoside triphosphates as substrates.</text>
</comment>
<evidence type="ECO:0000313" key="12">
    <source>
        <dbReference type="Proteomes" id="UP000176725"/>
    </source>
</evidence>
<comment type="cofactor">
    <cofactor evidence="7">
        <name>Mg(2+)</name>
        <dbReference type="ChEBI" id="CHEBI:18420"/>
    </cofactor>
    <text evidence="7">Binds 1 Mg(2+) ion per subunit.</text>
</comment>
<accession>A0A1F8BMR2</accession>
<sequence length="1250" mass="139556">MEPLAGLRNLTDFKSLIIRLASPEEVRAWSRGEVTKPETINYRTLKPEKDGLFDERIFGPTKDWECYCGKYKRIRYKGVVCDKCGVEVTQSRVRRERMGHITLASPTVHVWFFKGAPSKVSLLLDVAPRAMEQVIYFARYLVLSVDEKGKKKAITQLEEAFKERGTEIKGLFEERRKALISKSEAEKEKARGKIKDKEQLALTISEIELDLRKKETALLEEERTTIERTRELFENLIVLVRGLKSLSVLSEEEFEELVMYSAADFFEAKMGAEAVLSAVEKINLEEEVVSLRKELENVKGDSTRYTKLTKRLKLIDGLRRAKVNPSWMVVKVLPVLPPDLRPMVQLSGGRFATSDLNDLYRRVINRNNRLKHLIELGAPEIILRNEKRMLQESVDSLIDASQRKATRRGRGRQPLRSLSDMLRGKQGRFRQNLLGKRVDYSGRSVIIVGPDLRLNQCGLPKDMALEMFKPFVLREMISRGIAPNVKSAKNMLERRPPEIFDILDEITKDHPVLLNRAPTLHKLSIQAFYPVLIEGSAIRVHPAVCSGFNADFDGDQMAVHVPLSKKAIEEAGDLMLPQHNLLRPADGSPITTPASKEMALGVYYLTSIDPRIGASETVFADKEEALLSYQTGKIELRQKITLRVDSDLLDTSVGRILFNEVLPAGFEFVNEAVTSSRIKELFTRAFASVSREEVVTMVDAIKDLGFKGGTVSGLSFGIFDSKILPEKEKILKEANAKVAEHESNFAQGLITTEEKRRLSQEVWIEVTEELADKTWELLEDTSPIRIVIDAKVGRASRDQVKQLAAIRGLVVDPLGKIVELPIKSNFREGLSVFEYVTSSRGSRKGLTDTALKTADAGYLTRRLVDVAHDVIVRTSDCGTEDYYLVLRNPRSKSFASRIMGRFAAFDVKVKVGKGTNLLVAKGDIIDEQKAIDIDQSPVEEVAVYSPLTCASRYGICTKCYGLDLAKKQVVEGGTPVGVVAAQSIGEPGTQLTLKTKHAAGIVGIDVTQGLPRVEELIEARTPKVLAPLSEISGKVRIGDTEEGWKITITSVKTKPKEERTYLIPKTVKLALRDKQFVEAGTPLAEGSLDIREILSIKGLRAAQEYLVSEVQRVYESQGIPIHDKHFEVIVRKMSDEVRIITSGDTPLLLGELVEKATFEEENEKVLAAGGEVASAQQVILGITRRALFTESWLSAASFQQTTDVLTNAALMAKEDRLHGLKENVIIGRLIPVTPNRATVSKKQEISLPQG</sequence>
<keyword evidence="4 7" id="KW-0479">Metal-binding</keyword>
<feature type="binding site" evidence="7">
    <location>
        <position position="66"/>
    </location>
    <ligand>
        <name>Zn(2+)</name>
        <dbReference type="ChEBI" id="CHEBI:29105"/>
        <label>1</label>
    </ligand>
</feature>
<protein>
    <recommendedName>
        <fullName evidence="7">DNA-directed RNA polymerase subunit beta'</fullName>
        <shortName evidence="7">RNAP subunit beta'</shortName>
        <ecNumber evidence="7">2.7.7.6</ecNumber>
    </recommendedName>
    <alternativeName>
        <fullName evidence="7">RNA polymerase subunit beta'</fullName>
    </alternativeName>
    <alternativeName>
        <fullName evidence="7">Transcriptase subunit beta'</fullName>
    </alternativeName>
</protein>
<feature type="binding site" evidence="7">
    <location>
        <position position="959"/>
    </location>
    <ligand>
        <name>Zn(2+)</name>
        <dbReference type="ChEBI" id="CHEBI:29105"/>
        <label>2</label>
    </ligand>
</feature>
<feature type="binding site" evidence="7">
    <location>
        <position position="81"/>
    </location>
    <ligand>
        <name>Zn(2+)</name>
        <dbReference type="ChEBI" id="CHEBI:29105"/>
        <label>1</label>
    </ligand>
</feature>
<dbReference type="HAMAP" id="MF_01322">
    <property type="entry name" value="RNApol_bact_RpoC"/>
    <property type="match status" value="1"/>
</dbReference>
<feature type="binding site" evidence="7">
    <location>
        <position position="84"/>
    </location>
    <ligand>
        <name>Zn(2+)</name>
        <dbReference type="ChEBI" id="CHEBI:29105"/>
        <label>1</label>
    </ligand>
</feature>
<dbReference type="Gene3D" id="1.10.40.90">
    <property type="match status" value="1"/>
</dbReference>
<dbReference type="Pfam" id="PF00623">
    <property type="entry name" value="RNA_pol_Rpb1_2"/>
    <property type="match status" value="2"/>
</dbReference>
<feature type="binding site" evidence="7">
    <location>
        <position position="553"/>
    </location>
    <ligand>
        <name>Mg(2+)</name>
        <dbReference type="ChEBI" id="CHEBI:18420"/>
    </ligand>
</feature>
<keyword evidence="2 7" id="KW-0808">Transferase</keyword>
<dbReference type="Gene3D" id="1.10.150.390">
    <property type="match status" value="1"/>
</dbReference>
<feature type="binding site" evidence="7">
    <location>
        <position position="949"/>
    </location>
    <ligand>
        <name>Zn(2+)</name>
        <dbReference type="ChEBI" id="CHEBI:29105"/>
        <label>2</label>
    </ligand>
</feature>
<dbReference type="Gene3D" id="1.10.274.100">
    <property type="entry name" value="RNA polymerase Rpb1, domain 3"/>
    <property type="match status" value="2"/>
</dbReference>
<dbReference type="InterPro" id="IPR000722">
    <property type="entry name" value="RNA_pol_asu"/>
</dbReference>